<proteinExistence type="inferred from homology"/>
<evidence type="ECO:0000256" key="2">
    <source>
        <dbReference type="ARBA" id="ARBA00004651"/>
    </source>
</evidence>
<gene>
    <name evidence="15" type="ORF">ATSB10_00720</name>
</gene>
<comment type="similarity">
    <text evidence="12">Belongs to the cytochrome b561 family.</text>
</comment>
<evidence type="ECO:0000313" key="15">
    <source>
        <dbReference type="EMBL" id="AND67526.1"/>
    </source>
</evidence>
<evidence type="ECO:0000256" key="3">
    <source>
        <dbReference type="ARBA" id="ARBA00022448"/>
    </source>
</evidence>
<keyword evidence="4" id="KW-1003">Cell membrane</keyword>
<name>A0A160MWQ1_9GAMM</name>
<feature type="domain" description="Cytochrome b561 bacterial/Ni-hydrogenase" evidence="14">
    <location>
        <begin position="8"/>
        <end position="179"/>
    </location>
</feature>
<dbReference type="STRING" id="445710.ATSB10_00720"/>
<evidence type="ECO:0000256" key="13">
    <source>
        <dbReference type="SAM" id="Phobius"/>
    </source>
</evidence>
<evidence type="ECO:0000256" key="5">
    <source>
        <dbReference type="ARBA" id="ARBA00022617"/>
    </source>
</evidence>
<keyword evidence="3" id="KW-0813">Transport</keyword>
<reference evidence="15 16" key="1">
    <citation type="submission" date="2016-02" db="EMBL/GenBank/DDBJ databases">
        <title>Complete genome sequencing and analysis of ATSB10, Dyella thiooxydans isolated from rhizosphere soil of sunflower (Helianthus annuus L.).</title>
        <authorList>
            <person name="Lee Y."/>
            <person name="Hwangbo K."/>
            <person name="Chung H."/>
            <person name="Yoo J."/>
            <person name="Kim K.Y."/>
            <person name="Sa T.M."/>
            <person name="Um Y."/>
            <person name="Madhaiyan M."/>
        </authorList>
    </citation>
    <scope>NUCLEOTIDE SEQUENCE [LARGE SCALE GENOMIC DNA]</scope>
    <source>
        <strain evidence="15 16">ATSB10</strain>
    </source>
</reference>
<dbReference type="GO" id="GO:0046872">
    <property type="term" value="F:metal ion binding"/>
    <property type="evidence" value="ECO:0007669"/>
    <property type="project" value="UniProtKB-KW"/>
</dbReference>
<evidence type="ECO:0000256" key="7">
    <source>
        <dbReference type="ARBA" id="ARBA00022723"/>
    </source>
</evidence>
<evidence type="ECO:0000313" key="16">
    <source>
        <dbReference type="Proteomes" id="UP000077255"/>
    </source>
</evidence>
<organism evidence="15 16">
    <name type="scientific">Dyella thiooxydans</name>
    <dbReference type="NCBI Taxonomy" id="445710"/>
    <lineage>
        <taxon>Bacteria</taxon>
        <taxon>Pseudomonadati</taxon>
        <taxon>Pseudomonadota</taxon>
        <taxon>Gammaproteobacteria</taxon>
        <taxon>Lysobacterales</taxon>
        <taxon>Rhodanobacteraceae</taxon>
        <taxon>Dyella</taxon>
    </lineage>
</organism>
<dbReference type="GO" id="GO:0009055">
    <property type="term" value="F:electron transfer activity"/>
    <property type="evidence" value="ECO:0007669"/>
    <property type="project" value="InterPro"/>
</dbReference>
<keyword evidence="6 13" id="KW-0812">Transmembrane</keyword>
<dbReference type="GO" id="GO:0022904">
    <property type="term" value="P:respiratory electron transport chain"/>
    <property type="evidence" value="ECO:0007669"/>
    <property type="project" value="InterPro"/>
</dbReference>
<keyword evidence="7" id="KW-0479">Metal-binding</keyword>
<feature type="transmembrane region" description="Helical" evidence="13">
    <location>
        <begin position="87"/>
        <end position="106"/>
    </location>
</feature>
<feature type="transmembrane region" description="Helical" evidence="13">
    <location>
        <begin position="113"/>
        <end position="131"/>
    </location>
</feature>
<evidence type="ECO:0000256" key="9">
    <source>
        <dbReference type="ARBA" id="ARBA00022989"/>
    </source>
</evidence>
<feature type="transmembrane region" description="Helical" evidence="13">
    <location>
        <begin position="46"/>
        <end position="67"/>
    </location>
</feature>
<accession>A0A160MWQ1</accession>
<dbReference type="InterPro" id="IPR016174">
    <property type="entry name" value="Di-haem_cyt_TM"/>
</dbReference>
<dbReference type="PATRIC" id="fig|445710.3.peg.70"/>
<keyword evidence="11 13" id="KW-0472">Membrane</keyword>
<sequence length="179" mass="20041">MSPTTPSRYAPALRWLHWTIFAFVLVAYLAINLHEVFPRGSALRSNVLAGHFLAGIAVLLLVLPRLAVRLAHVDPPILPPPDRWTRLLSKVTHLALYLFLIAQPIMGIATLQIGGHPITFFGVTVLPALFGPGNRELAHQWEEIHGTVGTIFYYVIGLHILGALWHHFGRKDNTLRRML</sequence>
<dbReference type="OrthoDB" id="8589936at2"/>
<evidence type="ECO:0000256" key="10">
    <source>
        <dbReference type="ARBA" id="ARBA00023004"/>
    </source>
</evidence>
<dbReference type="GO" id="GO:0020037">
    <property type="term" value="F:heme binding"/>
    <property type="evidence" value="ECO:0007669"/>
    <property type="project" value="TreeGrafter"/>
</dbReference>
<dbReference type="InterPro" id="IPR011577">
    <property type="entry name" value="Cyt_b561_bac/Ni-Hgenase"/>
</dbReference>
<evidence type="ECO:0000256" key="11">
    <source>
        <dbReference type="ARBA" id="ARBA00023136"/>
    </source>
</evidence>
<dbReference type="KEGG" id="dtx:ATSB10_00720"/>
<dbReference type="RefSeq" id="WP_063669908.1">
    <property type="nucleotide sequence ID" value="NZ_CP014841.1"/>
</dbReference>
<dbReference type="PANTHER" id="PTHR30529">
    <property type="entry name" value="CYTOCHROME B561"/>
    <property type="match status" value="1"/>
</dbReference>
<evidence type="ECO:0000256" key="1">
    <source>
        <dbReference type="ARBA" id="ARBA00001970"/>
    </source>
</evidence>
<dbReference type="PANTHER" id="PTHR30529:SF3">
    <property type="entry name" value="CYTOCHROME B561 HOMOLOG 1"/>
    <property type="match status" value="1"/>
</dbReference>
<keyword evidence="16" id="KW-1185">Reference proteome</keyword>
<keyword evidence="9 13" id="KW-1133">Transmembrane helix</keyword>
<evidence type="ECO:0000256" key="4">
    <source>
        <dbReference type="ARBA" id="ARBA00022475"/>
    </source>
</evidence>
<evidence type="ECO:0000256" key="12">
    <source>
        <dbReference type="ARBA" id="ARBA00037975"/>
    </source>
</evidence>
<feature type="transmembrane region" description="Helical" evidence="13">
    <location>
        <begin position="15"/>
        <end position="34"/>
    </location>
</feature>
<dbReference type="Proteomes" id="UP000077255">
    <property type="component" value="Chromosome"/>
</dbReference>
<protein>
    <recommendedName>
        <fullName evidence="14">Cytochrome b561 bacterial/Ni-hydrogenase domain-containing protein</fullName>
    </recommendedName>
</protein>
<comment type="subcellular location">
    <subcellularLocation>
        <location evidence="2">Cell membrane</location>
        <topology evidence="2">Multi-pass membrane protein</topology>
    </subcellularLocation>
</comment>
<evidence type="ECO:0000259" key="14">
    <source>
        <dbReference type="Pfam" id="PF01292"/>
    </source>
</evidence>
<dbReference type="SUPFAM" id="SSF81342">
    <property type="entry name" value="Transmembrane di-heme cytochromes"/>
    <property type="match status" value="1"/>
</dbReference>
<comment type="cofactor">
    <cofactor evidence="1">
        <name>heme b</name>
        <dbReference type="ChEBI" id="CHEBI:60344"/>
    </cofactor>
</comment>
<keyword evidence="5" id="KW-0349">Heme</keyword>
<dbReference type="EMBL" id="CP014841">
    <property type="protein sequence ID" value="AND67526.1"/>
    <property type="molecule type" value="Genomic_DNA"/>
</dbReference>
<dbReference type="InterPro" id="IPR052168">
    <property type="entry name" value="Cytochrome_b561_oxidase"/>
</dbReference>
<keyword evidence="8" id="KW-0249">Electron transport</keyword>
<dbReference type="GO" id="GO:0005886">
    <property type="term" value="C:plasma membrane"/>
    <property type="evidence" value="ECO:0007669"/>
    <property type="project" value="UniProtKB-SubCell"/>
</dbReference>
<evidence type="ECO:0000256" key="8">
    <source>
        <dbReference type="ARBA" id="ARBA00022982"/>
    </source>
</evidence>
<evidence type="ECO:0000256" key="6">
    <source>
        <dbReference type="ARBA" id="ARBA00022692"/>
    </source>
</evidence>
<keyword evidence="10" id="KW-0408">Iron</keyword>
<feature type="transmembrane region" description="Helical" evidence="13">
    <location>
        <begin position="151"/>
        <end position="168"/>
    </location>
</feature>
<dbReference type="Pfam" id="PF01292">
    <property type="entry name" value="Ni_hydr_CYTB"/>
    <property type="match status" value="1"/>
</dbReference>
<dbReference type="AlphaFoldDB" id="A0A160MWQ1"/>